<feature type="compositionally biased region" description="Basic and acidic residues" evidence="1">
    <location>
        <begin position="166"/>
        <end position="178"/>
    </location>
</feature>
<keyword evidence="2" id="KW-0732">Signal</keyword>
<name>A0A6L2NTA5_TANCI</name>
<evidence type="ECO:0000256" key="1">
    <source>
        <dbReference type="SAM" id="MobiDB-lite"/>
    </source>
</evidence>
<dbReference type="AlphaFoldDB" id="A0A6L2NTA5"/>
<proteinExistence type="predicted"/>
<gene>
    <name evidence="3" type="ORF">Tci_061294</name>
</gene>
<evidence type="ECO:0000256" key="2">
    <source>
        <dbReference type="SAM" id="SignalP"/>
    </source>
</evidence>
<accession>A0A6L2NTA5</accession>
<comment type="caution">
    <text evidence="3">The sequence shown here is derived from an EMBL/GenBank/DDBJ whole genome shotgun (WGS) entry which is preliminary data.</text>
</comment>
<organism evidence="3">
    <name type="scientific">Tanacetum cinerariifolium</name>
    <name type="common">Dalmatian daisy</name>
    <name type="synonym">Chrysanthemum cinerariifolium</name>
    <dbReference type="NCBI Taxonomy" id="118510"/>
    <lineage>
        <taxon>Eukaryota</taxon>
        <taxon>Viridiplantae</taxon>
        <taxon>Streptophyta</taxon>
        <taxon>Embryophyta</taxon>
        <taxon>Tracheophyta</taxon>
        <taxon>Spermatophyta</taxon>
        <taxon>Magnoliopsida</taxon>
        <taxon>eudicotyledons</taxon>
        <taxon>Gunneridae</taxon>
        <taxon>Pentapetalae</taxon>
        <taxon>asterids</taxon>
        <taxon>campanulids</taxon>
        <taxon>Asterales</taxon>
        <taxon>Asteraceae</taxon>
        <taxon>Asteroideae</taxon>
        <taxon>Anthemideae</taxon>
        <taxon>Anthemidinae</taxon>
        <taxon>Tanacetum</taxon>
    </lineage>
</organism>
<sequence length="604" mass="68116">MMFLLTRCINLGVLLLISLTEVYLERQLVLTSFISPEHKSFRVCTIRRICGAILLESLTSPEMKETKAYKTYLGFATGATPLKIARKFKKASLSKKDLNLNLVLMDEEPISAKKKTSLRNFYKTHLSGSGTVTKIAPSASKIKPSVTNEGTGVKSGVPNVTEEESSENKTKVDDNAEVDKDEEIDYTTSQLYDHVDIQMNEPVHTDEGLVLKEVVDAEMINVQQGNENLETTLDQVVEDAHVIINTVSKKTEVPVTSSSHSSDLAAKFLNFVDIPTTEAEIVSPMDVPVHHEVSSGQTRTLLTIHVPVITESSSVYTTNIPQSLQSFTPPPLLSTPTPPPKLKLQILNLHYILLEEASNFTPPPPVIQRMVTELLEHAILAKESSQPQSSYEAAASLTEFELKKILIIKMDKKGGDYPFALTKPLPLVNIGNRQKLPIDYFFNSDLKYLQGGILSMTYMTSLTKTKVTQIDLPGIENMAQKIWSPVKFTYNKHALWVTRVEVMRKHGSVVIQRRVKDLQLGVKSYQKKINVTKPETKRPDIKKKDPYTPYQDPQGFIYVDTLRRNRLMRLNELYKFSDGTLTRLRSLLDDITKNVRIKYLPQRR</sequence>
<protein>
    <recommendedName>
        <fullName evidence="4">Retrovirus-related Pol polyprotein from transposon TNT 1-94</fullName>
    </recommendedName>
</protein>
<evidence type="ECO:0000313" key="3">
    <source>
        <dbReference type="EMBL" id="GEU89316.1"/>
    </source>
</evidence>
<feature type="region of interest" description="Disordered" evidence="1">
    <location>
        <begin position="143"/>
        <end position="181"/>
    </location>
</feature>
<evidence type="ECO:0008006" key="4">
    <source>
        <dbReference type="Google" id="ProtNLM"/>
    </source>
</evidence>
<dbReference type="EMBL" id="BKCJ010009938">
    <property type="protein sequence ID" value="GEU89316.1"/>
    <property type="molecule type" value="Genomic_DNA"/>
</dbReference>
<reference evidence="3" key="1">
    <citation type="journal article" date="2019" name="Sci. Rep.">
        <title>Draft genome of Tanacetum cinerariifolium, the natural source of mosquito coil.</title>
        <authorList>
            <person name="Yamashiro T."/>
            <person name="Shiraishi A."/>
            <person name="Satake H."/>
            <person name="Nakayama K."/>
        </authorList>
    </citation>
    <scope>NUCLEOTIDE SEQUENCE</scope>
</reference>
<feature type="chain" id="PRO_5026752140" description="Retrovirus-related Pol polyprotein from transposon TNT 1-94" evidence="2">
    <location>
        <begin position="25"/>
        <end position="604"/>
    </location>
</feature>
<feature type="signal peptide" evidence="2">
    <location>
        <begin position="1"/>
        <end position="24"/>
    </location>
</feature>